<dbReference type="AlphaFoldDB" id="B9S4G7"/>
<keyword evidence="5" id="KW-1185">Reference proteome</keyword>
<feature type="compositionally biased region" description="Polar residues" evidence="1">
    <location>
        <begin position="454"/>
        <end position="472"/>
    </location>
</feature>
<feature type="region of interest" description="Disordered" evidence="1">
    <location>
        <begin position="762"/>
        <end position="846"/>
    </location>
</feature>
<dbReference type="InterPro" id="IPR021480">
    <property type="entry name" value="Zinc_ribbon_12"/>
</dbReference>
<dbReference type="InParanoid" id="B9S4G7"/>
<dbReference type="PANTHER" id="PTHR31105:SF38">
    <property type="entry name" value="PROTEIN ENHANCED DISEASE RESISTANCE 4"/>
    <property type="match status" value="1"/>
</dbReference>
<evidence type="ECO:0000259" key="2">
    <source>
        <dbReference type="Pfam" id="PF11331"/>
    </source>
</evidence>
<feature type="region of interest" description="Disordered" evidence="1">
    <location>
        <begin position="170"/>
        <end position="189"/>
    </location>
</feature>
<dbReference type="PANTHER" id="PTHR31105">
    <property type="entry name" value="EXTRA-LARGE G-PROTEIN-LIKE"/>
    <property type="match status" value="1"/>
</dbReference>
<feature type="region of interest" description="Disordered" evidence="1">
    <location>
        <begin position="286"/>
        <end position="312"/>
    </location>
</feature>
<feature type="region of interest" description="Disordered" evidence="1">
    <location>
        <begin position="117"/>
        <end position="157"/>
    </location>
</feature>
<proteinExistence type="predicted"/>
<dbReference type="GO" id="GO:1900150">
    <property type="term" value="P:regulation of defense response to fungus"/>
    <property type="evidence" value="ECO:0007669"/>
    <property type="project" value="InterPro"/>
</dbReference>
<dbReference type="InterPro" id="IPR055126">
    <property type="entry name" value="EDR4-like_N"/>
</dbReference>
<dbReference type="Proteomes" id="UP000008311">
    <property type="component" value="Unassembled WGS sequence"/>
</dbReference>
<feature type="domain" description="Probable zinc-ribbon" evidence="2">
    <location>
        <begin position="665"/>
        <end position="709"/>
    </location>
</feature>
<evidence type="ECO:0000313" key="5">
    <source>
        <dbReference type="Proteomes" id="UP000008311"/>
    </source>
</evidence>
<accession>B9S4G7</accession>
<sequence length="878" mass="98659">MSSRTSPKIRLVRCPKCRHILPELPDVPVYECGGCGTRLQAKIKKENANSTTAGSPETNTRETSKLDYVSEDNKSSSSIQAILHSAGECSRNQNNGRYQIESSDCRGDKVTVVNLQNEDEKNAGHQSGSEDFESQQLQDVNLSNDDRKSGSDKKERGVCYDEQVVRDVYLSREDRSSSSHRSESLTGNVEQLGISNEDCSLNELSNLVSGELAQSPLGGTISEVEINDESSLLALKVEAEADHETSHSFTRSSQGELVHTNGSVPFATAHWLEGANISSDILDSSPHEVLEQQPQESSHHRSDRVKSTDTFETTEFFTPSSELSGTFIDLSKSPTTRSSRAYYDDGVSSYEGTDDQLPDRHKYSCKYAYRLPNNAVSDMRTKRERFPGNSDYGMQHHFRSSASVLPGKMQYSRKSSNLDRDELLEPTRLNHLVRNWRRAEIDQYPSQHLLHRSGSPSSQLDNGFNDNSSFPSQDKLAYTEREKMKLLRMVYELQDQLNSSSLSHKENRGVSWKDDRIPMYYDPEVLQQESLHNLYIPRYSGALRDGRNRSQQRKYSRIPFSDEATTSRHQVDHSFCSCPQDWQRSAQVPSSLLHHNKGFCDIHSRFNLYNSYGSCPSSPQRYIDSEFPTYSRGTKSDDQRHRDHEVKKYLREKHHLAKRHLRPIAGGVPLITCPCCLKQLQLPADFVLFKRRFHRLKCGACSEVLKFSLVNRTHLIPYTPTAEPPPPSEVDEYNDATHRRNFTSTSHVSDCPCPDSVSSSDDFTEETSFHAARGNAVQRNVSSSSLDHGKERKRSVLNVSESRGKKDVEAYESAGPSTSNYKLKNVSSEIEELPASPRGGGGSPLHRLMGYSSPSALVFGWGPSDPGTSSYHSGHNLT</sequence>
<evidence type="ECO:0000256" key="1">
    <source>
        <dbReference type="SAM" id="MobiDB-lite"/>
    </source>
</evidence>
<feature type="compositionally biased region" description="Polar residues" evidence="1">
    <location>
        <begin position="124"/>
        <end position="143"/>
    </location>
</feature>
<dbReference type="EMBL" id="EQ973864">
    <property type="protein sequence ID" value="EEF41595.1"/>
    <property type="molecule type" value="Genomic_DNA"/>
</dbReference>
<evidence type="ECO:0000313" key="4">
    <source>
        <dbReference type="EMBL" id="EEF41595.1"/>
    </source>
</evidence>
<feature type="compositionally biased region" description="Basic and acidic residues" evidence="1">
    <location>
        <begin position="297"/>
        <end position="309"/>
    </location>
</feature>
<dbReference type="OrthoDB" id="1930285at2759"/>
<feature type="domain" description="Enhanced disease resistance 4-like N-terminal" evidence="3">
    <location>
        <begin position="8"/>
        <end position="41"/>
    </location>
</feature>
<organism evidence="4 5">
    <name type="scientific">Ricinus communis</name>
    <name type="common">Castor bean</name>
    <dbReference type="NCBI Taxonomy" id="3988"/>
    <lineage>
        <taxon>Eukaryota</taxon>
        <taxon>Viridiplantae</taxon>
        <taxon>Streptophyta</taxon>
        <taxon>Embryophyta</taxon>
        <taxon>Tracheophyta</taxon>
        <taxon>Spermatophyta</taxon>
        <taxon>Magnoliopsida</taxon>
        <taxon>eudicotyledons</taxon>
        <taxon>Gunneridae</taxon>
        <taxon>Pentapetalae</taxon>
        <taxon>rosids</taxon>
        <taxon>fabids</taxon>
        <taxon>Malpighiales</taxon>
        <taxon>Euphorbiaceae</taxon>
        <taxon>Acalyphoideae</taxon>
        <taxon>Acalypheae</taxon>
        <taxon>Ricinus</taxon>
    </lineage>
</organism>
<feature type="compositionally biased region" description="Polar residues" evidence="1">
    <location>
        <begin position="48"/>
        <end position="58"/>
    </location>
</feature>
<dbReference type="eggNOG" id="ENOG502QS0Z">
    <property type="taxonomic scope" value="Eukaryota"/>
</dbReference>
<feature type="region of interest" description="Disordered" evidence="1">
    <location>
        <begin position="46"/>
        <end position="72"/>
    </location>
</feature>
<dbReference type="Pfam" id="PF11331">
    <property type="entry name" value="Zn_ribbon_12"/>
    <property type="match status" value="1"/>
</dbReference>
<reference evidence="5" key="1">
    <citation type="journal article" date="2010" name="Nat. Biotechnol.">
        <title>Draft genome sequence of the oilseed species Ricinus communis.</title>
        <authorList>
            <person name="Chan A.P."/>
            <person name="Crabtree J."/>
            <person name="Zhao Q."/>
            <person name="Lorenzi H."/>
            <person name="Orvis J."/>
            <person name="Puiu D."/>
            <person name="Melake-Berhan A."/>
            <person name="Jones K.M."/>
            <person name="Redman J."/>
            <person name="Chen G."/>
            <person name="Cahoon E.B."/>
            <person name="Gedil M."/>
            <person name="Stanke M."/>
            <person name="Haas B.J."/>
            <person name="Wortman J.R."/>
            <person name="Fraser-Liggett C.M."/>
            <person name="Ravel J."/>
            <person name="Rabinowicz P.D."/>
        </authorList>
    </citation>
    <scope>NUCLEOTIDE SEQUENCE [LARGE SCALE GENOMIC DNA]</scope>
    <source>
        <strain evidence="5">cv. Hale</strain>
    </source>
</reference>
<feature type="compositionally biased region" description="Polar residues" evidence="1">
    <location>
        <begin position="777"/>
        <end position="786"/>
    </location>
</feature>
<dbReference type="KEGG" id="rcu:8276624"/>
<dbReference type="Pfam" id="PF22910">
    <property type="entry name" value="EDR4-like_1st"/>
    <property type="match status" value="1"/>
</dbReference>
<protein>
    <submittedName>
        <fullName evidence="4">Uncharacterized protein</fullName>
    </submittedName>
</protein>
<dbReference type="STRING" id="3988.B9S4G7"/>
<dbReference type="InterPro" id="IPR040244">
    <property type="entry name" value="EDR4-like"/>
</dbReference>
<feature type="compositionally biased region" description="Polar residues" evidence="1">
    <location>
        <begin position="815"/>
        <end position="828"/>
    </location>
</feature>
<feature type="region of interest" description="Disordered" evidence="1">
    <location>
        <begin position="448"/>
        <end position="472"/>
    </location>
</feature>
<evidence type="ECO:0000259" key="3">
    <source>
        <dbReference type="Pfam" id="PF22910"/>
    </source>
</evidence>
<name>B9S4G7_RICCO</name>
<feature type="compositionally biased region" description="Basic and acidic residues" evidence="1">
    <location>
        <begin position="170"/>
        <end position="183"/>
    </location>
</feature>
<feature type="compositionally biased region" description="Basic and acidic residues" evidence="1">
    <location>
        <begin position="144"/>
        <end position="157"/>
    </location>
</feature>
<gene>
    <name evidence="4" type="ORF">RCOM_0690150</name>
</gene>